<protein>
    <submittedName>
        <fullName evidence="3">Secreted protein</fullName>
    </submittedName>
</protein>
<organism evidence="3 4">
    <name type="scientific">Apiospora marii</name>
    <dbReference type="NCBI Taxonomy" id="335849"/>
    <lineage>
        <taxon>Eukaryota</taxon>
        <taxon>Fungi</taxon>
        <taxon>Dikarya</taxon>
        <taxon>Ascomycota</taxon>
        <taxon>Pezizomycotina</taxon>
        <taxon>Sordariomycetes</taxon>
        <taxon>Xylariomycetidae</taxon>
        <taxon>Amphisphaeriales</taxon>
        <taxon>Apiosporaceae</taxon>
        <taxon>Apiospora</taxon>
    </lineage>
</organism>
<dbReference type="Proteomes" id="UP001396898">
    <property type="component" value="Unassembled WGS sequence"/>
</dbReference>
<name>A0ABR1RBL2_9PEZI</name>
<reference evidence="3 4" key="1">
    <citation type="submission" date="2023-01" db="EMBL/GenBank/DDBJ databases">
        <title>Analysis of 21 Apiospora genomes using comparative genomics revels a genus with tremendous synthesis potential of carbohydrate active enzymes and secondary metabolites.</title>
        <authorList>
            <person name="Sorensen T."/>
        </authorList>
    </citation>
    <scope>NUCLEOTIDE SEQUENCE [LARGE SCALE GENOMIC DNA]</scope>
    <source>
        <strain evidence="3 4">CBS 20057</strain>
    </source>
</reference>
<dbReference type="PANTHER" id="PTHR24094">
    <property type="entry name" value="SECRETED PROTEIN"/>
    <property type="match status" value="1"/>
</dbReference>
<dbReference type="PANTHER" id="PTHR24094:SF15">
    <property type="entry name" value="AMP-DEPENDENT SYNTHETASE_LIGASE DOMAIN-CONTAINING PROTEIN-RELATED"/>
    <property type="match status" value="1"/>
</dbReference>
<gene>
    <name evidence="3" type="ORF">PG991_010542</name>
</gene>
<evidence type="ECO:0000256" key="1">
    <source>
        <dbReference type="SAM" id="MobiDB-lite"/>
    </source>
</evidence>
<comment type="caution">
    <text evidence="3">The sequence shown here is derived from an EMBL/GenBank/DDBJ whole genome shotgun (WGS) entry which is preliminary data.</text>
</comment>
<dbReference type="InterPro" id="IPR011089">
    <property type="entry name" value="GmrSD_C"/>
</dbReference>
<proteinExistence type="predicted"/>
<dbReference type="EMBL" id="JAQQWI010000016">
    <property type="protein sequence ID" value="KAK8007991.1"/>
    <property type="molecule type" value="Genomic_DNA"/>
</dbReference>
<keyword evidence="4" id="KW-1185">Reference proteome</keyword>
<feature type="domain" description="GmrSD restriction endonucleases C-terminal" evidence="2">
    <location>
        <begin position="112"/>
        <end position="240"/>
    </location>
</feature>
<feature type="region of interest" description="Disordered" evidence="1">
    <location>
        <begin position="39"/>
        <end position="78"/>
    </location>
</feature>
<accession>A0ABR1RBL2</accession>
<dbReference type="Pfam" id="PF07510">
    <property type="entry name" value="GmrSD_C"/>
    <property type="match status" value="1"/>
</dbReference>
<sequence>MPGLVEREKGSVVRFVLIHSNQRDQPFIAGPILYPRRRPPLVGLRRPGRARGRPLPRGRAPAHAHSPGVPSASSAKTQLAGLKVRTGADPDGYKRNLFPTWITISGTCNTREYVLKRDASAIKLNDDCTSSSGKWTSPYDGGAWTQASDLDIDHMVPLKNAWVSGADKWTTDKRRQFANDVDRPQLWAVTDSVNSSKSDKSPDAWKPPLSSSYCTYASAWVQVKSHWELSITSAEKAALTSMLDTCS</sequence>
<feature type="compositionally biased region" description="Basic residues" evidence="1">
    <location>
        <begin position="46"/>
        <end position="62"/>
    </location>
</feature>
<evidence type="ECO:0000313" key="4">
    <source>
        <dbReference type="Proteomes" id="UP001396898"/>
    </source>
</evidence>
<evidence type="ECO:0000313" key="3">
    <source>
        <dbReference type="EMBL" id="KAK8007991.1"/>
    </source>
</evidence>
<evidence type="ECO:0000259" key="2">
    <source>
        <dbReference type="Pfam" id="PF07510"/>
    </source>
</evidence>